<proteinExistence type="predicted"/>
<keyword evidence="1" id="KW-0472">Membrane</keyword>
<evidence type="ECO:0000256" key="1">
    <source>
        <dbReference type="SAM" id="Phobius"/>
    </source>
</evidence>
<organism evidence="2">
    <name type="scientific">marine metagenome</name>
    <dbReference type="NCBI Taxonomy" id="408172"/>
    <lineage>
        <taxon>unclassified sequences</taxon>
        <taxon>metagenomes</taxon>
        <taxon>ecological metagenomes</taxon>
    </lineage>
</organism>
<evidence type="ECO:0000313" key="2">
    <source>
        <dbReference type="EMBL" id="SVA45202.1"/>
    </source>
</evidence>
<feature type="transmembrane region" description="Helical" evidence="1">
    <location>
        <begin position="34"/>
        <end position="52"/>
    </location>
</feature>
<keyword evidence="1" id="KW-1133">Transmembrane helix</keyword>
<name>A0A381VYB0_9ZZZZ</name>
<feature type="transmembrane region" description="Helical" evidence="1">
    <location>
        <begin position="121"/>
        <end position="149"/>
    </location>
</feature>
<feature type="transmembrane region" description="Helical" evidence="1">
    <location>
        <begin position="212"/>
        <end position="234"/>
    </location>
</feature>
<dbReference type="EMBL" id="UINC01010135">
    <property type="protein sequence ID" value="SVA45202.1"/>
    <property type="molecule type" value="Genomic_DNA"/>
</dbReference>
<gene>
    <name evidence="2" type="ORF">METZ01_LOCUS98056</name>
</gene>
<dbReference type="AlphaFoldDB" id="A0A381VYB0"/>
<sequence>VEIVSAIFLVKITQVQDTSHLSAFEMLGFTFRSGFYTVLFFLFGNVAISIASENNSGVLKTILSLLPNRGDYLTGKCLAHVVLGIGFTLTALVLSLILGFFSGDFSGLLEGTYIIISSGDLWKSLFLATLIIIFPLIAGLSIALFFSVLCRNSGMAVILTFGFFLALSLTGFSDLTLIFDFNNKLLTHYISFPLDTFIALSKGLPSTWKPDIFYLIFGSILYGGLFFFTSLALFQRRDFS</sequence>
<feature type="transmembrane region" description="Helical" evidence="1">
    <location>
        <begin position="156"/>
        <end position="179"/>
    </location>
</feature>
<keyword evidence="1" id="KW-0812">Transmembrane</keyword>
<reference evidence="2" key="1">
    <citation type="submission" date="2018-05" db="EMBL/GenBank/DDBJ databases">
        <authorList>
            <person name="Lanie J.A."/>
            <person name="Ng W.-L."/>
            <person name="Kazmierczak K.M."/>
            <person name="Andrzejewski T.M."/>
            <person name="Davidsen T.M."/>
            <person name="Wayne K.J."/>
            <person name="Tettelin H."/>
            <person name="Glass J.I."/>
            <person name="Rusch D."/>
            <person name="Podicherti R."/>
            <person name="Tsui H.-C.T."/>
            <person name="Winkler M.E."/>
        </authorList>
    </citation>
    <scope>NUCLEOTIDE SEQUENCE</scope>
</reference>
<protein>
    <recommendedName>
        <fullName evidence="3">ABC-2 type transporter domain-containing protein</fullName>
    </recommendedName>
</protein>
<dbReference type="Pfam" id="PF12679">
    <property type="entry name" value="ABC2_membrane_2"/>
    <property type="match status" value="1"/>
</dbReference>
<evidence type="ECO:0008006" key="3">
    <source>
        <dbReference type="Google" id="ProtNLM"/>
    </source>
</evidence>
<dbReference type="PANTHER" id="PTHR37305:SF1">
    <property type="entry name" value="MEMBRANE PROTEIN"/>
    <property type="match status" value="1"/>
</dbReference>
<dbReference type="PANTHER" id="PTHR37305">
    <property type="entry name" value="INTEGRAL MEMBRANE PROTEIN-RELATED"/>
    <property type="match status" value="1"/>
</dbReference>
<feature type="non-terminal residue" evidence="2">
    <location>
        <position position="1"/>
    </location>
</feature>
<accession>A0A381VYB0</accession>
<feature type="transmembrane region" description="Helical" evidence="1">
    <location>
        <begin position="73"/>
        <end position="101"/>
    </location>
</feature>